<sequence length="243" mass="27633">MEEHGHNLPSQQTGSDKNLRRRTRYAEMSPKRKELFLSQLRTKRAESKRQKTLDQTNSTAALTISTCSLAPQQASTSATEEYIVTSSSTFKQGIQENRDNLSTQQITFARNSRRRSRYAQMPPEQKQLLLSQLRNKRAESKRQQRIRQSNSAIALTITAPPLSPQQCYASTSREHIVNCISTFEPGSTSASSHVASKLRSTHAANKVHFSHFQQSTAHTSDCHREERFCYWTNNTFSLSITQP</sequence>
<name>A0A0V0IEF7_SOLCH</name>
<dbReference type="AlphaFoldDB" id="A0A0V0IEF7"/>
<dbReference type="EMBL" id="GEDG01007630">
    <property type="protein sequence ID" value="JAP30868.1"/>
    <property type="molecule type" value="Transcribed_RNA"/>
</dbReference>
<proteinExistence type="predicted"/>
<evidence type="ECO:0000313" key="2">
    <source>
        <dbReference type="EMBL" id="JAP30868.1"/>
    </source>
</evidence>
<reference evidence="2" key="1">
    <citation type="submission" date="2015-12" db="EMBL/GenBank/DDBJ databases">
        <title>Gene expression during late stages of embryo sac development: a critical building block for successful pollen-pistil interactions.</title>
        <authorList>
            <person name="Liu Y."/>
            <person name="Joly V."/>
            <person name="Sabar M."/>
            <person name="Matton D.P."/>
        </authorList>
    </citation>
    <scope>NUCLEOTIDE SEQUENCE</scope>
</reference>
<protein>
    <submittedName>
        <fullName evidence="2">Putative ovule protein</fullName>
    </submittedName>
</protein>
<feature type="region of interest" description="Disordered" evidence="1">
    <location>
        <begin position="1"/>
        <end position="33"/>
    </location>
</feature>
<accession>A0A0V0IEF7</accession>
<organism evidence="2">
    <name type="scientific">Solanum chacoense</name>
    <name type="common">Chaco potato</name>
    <dbReference type="NCBI Taxonomy" id="4108"/>
    <lineage>
        <taxon>Eukaryota</taxon>
        <taxon>Viridiplantae</taxon>
        <taxon>Streptophyta</taxon>
        <taxon>Embryophyta</taxon>
        <taxon>Tracheophyta</taxon>
        <taxon>Spermatophyta</taxon>
        <taxon>Magnoliopsida</taxon>
        <taxon>eudicotyledons</taxon>
        <taxon>Gunneridae</taxon>
        <taxon>Pentapetalae</taxon>
        <taxon>asterids</taxon>
        <taxon>lamiids</taxon>
        <taxon>Solanales</taxon>
        <taxon>Solanaceae</taxon>
        <taxon>Solanoideae</taxon>
        <taxon>Solaneae</taxon>
        <taxon>Solanum</taxon>
    </lineage>
</organism>
<evidence type="ECO:0000256" key="1">
    <source>
        <dbReference type="SAM" id="MobiDB-lite"/>
    </source>
</evidence>